<comment type="caution">
    <text evidence="2">The sequence shown here is derived from an EMBL/GenBank/DDBJ whole genome shotgun (WGS) entry which is preliminary data.</text>
</comment>
<reference evidence="2" key="1">
    <citation type="journal article" date="2021" name="Nat. Commun.">
        <title>Genetic determinants of endophytism in the Arabidopsis root mycobiome.</title>
        <authorList>
            <person name="Mesny F."/>
            <person name="Miyauchi S."/>
            <person name="Thiergart T."/>
            <person name="Pickel B."/>
            <person name="Atanasova L."/>
            <person name="Karlsson M."/>
            <person name="Huettel B."/>
            <person name="Barry K.W."/>
            <person name="Haridas S."/>
            <person name="Chen C."/>
            <person name="Bauer D."/>
            <person name="Andreopoulos W."/>
            <person name="Pangilinan J."/>
            <person name="LaButti K."/>
            <person name="Riley R."/>
            <person name="Lipzen A."/>
            <person name="Clum A."/>
            <person name="Drula E."/>
            <person name="Henrissat B."/>
            <person name="Kohler A."/>
            <person name="Grigoriev I.V."/>
            <person name="Martin F.M."/>
            <person name="Hacquard S."/>
        </authorList>
    </citation>
    <scope>NUCLEOTIDE SEQUENCE</scope>
    <source>
        <strain evidence="2">MPI-CAGE-AT-0021</strain>
    </source>
</reference>
<evidence type="ECO:0000256" key="1">
    <source>
        <dbReference type="SAM" id="MobiDB-lite"/>
    </source>
</evidence>
<dbReference type="Proteomes" id="UP000717696">
    <property type="component" value="Unassembled WGS sequence"/>
</dbReference>
<sequence length="119" mass="13020">MGIESDKARLSCATWAVLHCISAPCVPWYTMFLSCANVRSTVLARQLCRWLAILLGNLRVDVASLRSPRLALLCDPLCGPLLAQPVGNVPPPLTVTPKEKIDRPPGLPSRDTQYGVNKR</sequence>
<feature type="region of interest" description="Disordered" evidence="1">
    <location>
        <begin position="86"/>
        <end position="119"/>
    </location>
</feature>
<feature type="compositionally biased region" description="Polar residues" evidence="1">
    <location>
        <begin position="110"/>
        <end position="119"/>
    </location>
</feature>
<proteinExistence type="predicted"/>
<dbReference type="AlphaFoldDB" id="A0A9P9F3S1"/>
<name>A0A9P9F3S1_9HYPO</name>
<organism evidence="2 3">
    <name type="scientific">Dactylonectria estremocensis</name>
    <dbReference type="NCBI Taxonomy" id="1079267"/>
    <lineage>
        <taxon>Eukaryota</taxon>
        <taxon>Fungi</taxon>
        <taxon>Dikarya</taxon>
        <taxon>Ascomycota</taxon>
        <taxon>Pezizomycotina</taxon>
        <taxon>Sordariomycetes</taxon>
        <taxon>Hypocreomycetidae</taxon>
        <taxon>Hypocreales</taxon>
        <taxon>Nectriaceae</taxon>
        <taxon>Dactylonectria</taxon>
    </lineage>
</organism>
<accession>A0A9P9F3S1</accession>
<evidence type="ECO:0000313" key="3">
    <source>
        <dbReference type="Proteomes" id="UP000717696"/>
    </source>
</evidence>
<evidence type="ECO:0000313" key="2">
    <source>
        <dbReference type="EMBL" id="KAH7152302.1"/>
    </source>
</evidence>
<gene>
    <name evidence="2" type="ORF">B0J13DRAFT_522604</name>
</gene>
<dbReference type="EMBL" id="JAGMUU010000005">
    <property type="protein sequence ID" value="KAH7152302.1"/>
    <property type="molecule type" value="Genomic_DNA"/>
</dbReference>
<keyword evidence="3" id="KW-1185">Reference proteome</keyword>
<protein>
    <submittedName>
        <fullName evidence="2">Uncharacterized protein</fullName>
    </submittedName>
</protein>
<dbReference type="PROSITE" id="PS51257">
    <property type="entry name" value="PROKAR_LIPOPROTEIN"/>
    <property type="match status" value="1"/>
</dbReference>